<dbReference type="Pfam" id="PF00005">
    <property type="entry name" value="ABC_tran"/>
    <property type="match status" value="1"/>
</dbReference>
<dbReference type="InterPro" id="IPR015856">
    <property type="entry name" value="ABC_transpr_CbiO/EcfA_su"/>
</dbReference>
<dbReference type="PROSITE" id="PS50893">
    <property type="entry name" value="ABC_TRANSPORTER_2"/>
    <property type="match status" value="1"/>
</dbReference>
<keyword evidence="4" id="KW-0067">ATP-binding</keyword>
<dbReference type="GO" id="GO:0016887">
    <property type="term" value="F:ATP hydrolysis activity"/>
    <property type="evidence" value="ECO:0007669"/>
    <property type="project" value="InterPro"/>
</dbReference>
<feature type="domain" description="ABC transporter" evidence="5">
    <location>
        <begin position="2"/>
        <end position="226"/>
    </location>
</feature>
<evidence type="ECO:0000313" key="6">
    <source>
        <dbReference type="EMBL" id="PCD77179.1"/>
    </source>
</evidence>
<dbReference type="InterPro" id="IPR027417">
    <property type="entry name" value="P-loop_NTPase"/>
</dbReference>
<dbReference type="InterPro" id="IPR003439">
    <property type="entry name" value="ABC_transporter-like_ATP-bd"/>
</dbReference>
<comment type="caution">
    <text evidence="6">The sequence shown here is derived from an EMBL/GenBank/DDBJ whole genome shotgun (WGS) entry which is preliminary data.</text>
</comment>
<dbReference type="AlphaFoldDB" id="A0A2A4CSQ4"/>
<dbReference type="SUPFAM" id="SSF52540">
    <property type="entry name" value="P-loop containing nucleoside triphosphate hydrolases"/>
    <property type="match status" value="1"/>
</dbReference>
<accession>A0A2A4CSQ4</accession>
<dbReference type="Gene3D" id="3.40.50.300">
    <property type="entry name" value="P-loop containing nucleotide triphosphate hydrolases"/>
    <property type="match status" value="1"/>
</dbReference>
<keyword evidence="2" id="KW-0813">Transport</keyword>
<evidence type="ECO:0000256" key="2">
    <source>
        <dbReference type="ARBA" id="ARBA00022448"/>
    </source>
</evidence>
<organism evidence="6 7">
    <name type="scientific">Pseudothioclava arenosa</name>
    <dbReference type="NCBI Taxonomy" id="1795308"/>
    <lineage>
        <taxon>Bacteria</taxon>
        <taxon>Pseudomonadati</taxon>
        <taxon>Pseudomonadota</taxon>
        <taxon>Alphaproteobacteria</taxon>
        <taxon>Rhodobacterales</taxon>
        <taxon>Paracoccaceae</taxon>
        <taxon>Pseudothioclava</taxon>
    </lineage>
</organism>
<dbReference type="PANTHER" id="PTHR43335:SF2">
    <property type="entry name" value="ABC TRANSPORTER, ATP-BINDING PROTEIN"/>
    <property type="match status" value="1"/>
</dbReference>
<dbReference type="CDD" id="cd03225">
    <property type="entry name" value="ABC_cobalt_CbiO_domain1"/>
    <property type="match status" value="1"/>
</dbReference>
<evidence type="ECO:0000313" key="7">
    <source>
        <dbReference type="Proteomes" id="UP000243507"/>
    </source>
</evidence>
<dbReference type="PANTHER" id="PTHR43335">
    <property type="entry name" value="ABC TRANSPORTER, ATP-BINDING PROTEIN"/>
    <property type="match status" value="1"/>
</dbReference>
<dbReference type="GO" id="GO:0055085">
    <property type="term" value="P:transmembrane transport"/>
    <property type="evidence" value="ECO:0007669"/>
    <property type="project" value="InterPro"/>
</dbReference>
<dbReference type="GO" id="GO:0005524">
    <property type="term" value="F:ATP binding"/>
    <property type="evidence" value="ECO:0007669"/>
    <property type="project" value="UniProtKB-KW"/>
</dbReference>
<comment type="similarity">
    <text evidence="1">Belongs to the ABC transporter superfamily.</text>
</comment>
<dbReference type="GO" id="GO:0016020">
    <property type="term" value="C:membrane"/>
    <property type="evidence" value="ECO:0007669"/>
    <property type="project" value="InterPro"/>
</dbReference>
<dbReference type="RefSeq" id="WP_096431886.1">
    <property type="nucleotide sequence ID" value="NZ_NTJD01000003.1"/>
</dbReference>
<dbReference type="SMART" id="SM00382">
    <property type="entry name" value="AAA"/>
    <property type="match status" value="1"/>
</dbReference>
<evidence type="ECO:0000256" key="3">
    <source>
        <dbReference type="ARBA" id="ARBA00022741"/>
    </source>
</evidence>
<sequence>MITIDRLSKRFDRRAVLDELTLSIDAGDRIALIGSNGAGKTTLFRCLLGHYGHEGRVGFDGSAGQRRDAGALARVAFVPQLPPPLRMPVGELLTFAEKGAGADPALMRDIAGKMGIDLDEVKKRPFYRLSGGQKQKILVTVALGRNADLMIFDEPSANLDPAARAVFIDLLAARTDASMLIASHRLEEVAPLVNRVIEMDRGRVVLDDSVADRLRAGDFRRAEIEISAPHEPFARALEGWGFVTDASGLRFSGPVPAAETFRFLGVLARHGSLIERLSLEEVPQAAPEKVN</sequence>
<evidence type="ECO:0000256" key="4">
    <source>
        <dbReference type="ARBA" id="ARBA00022840"/>
    </source>
</evidence>
<keyword evidence="7" id="KW-1185">Reference proteome</keyword>
<dbReference type="EMBL" id="NTJD01000003">
    <property type="protein sequence ID" value="PCD77179.1"/>
    <property type="molecule type" value="Genomic_DNA"/>
</dbReference>
<dbReference type="Proteomes" id="UP000243507">
    <property type="component" value="Unassembled WGS sequence"/>
</dbReference>
<gene>
    <name evidence="6" type="ORF">CLN94_05265</name>
</gene>
<keyword evidence="3" id="KW-0547">Nucleotide-binding</keyword>
<dbReference type="InterPro" id="IPR003593">
    <property type="entry name" value="AAA+_ATPase"/>
</dbReference>
<evidence type="ECO:0000256" key="1">
    <source>
        <dbReference type="ARBA" id="ARBA00005417"/>
    </source>
</evidence>
<evidence type="ECO:0000259" key="5">
    <source>
        <dbReference type="PROSITE" id="PS50893"/>
    </source>
</evidence>
<protein>
    <submittedName>
        <fullName evidence="6">ABC transporter</fullName>
    </submittedName>
</protein>
<proteinExistence type="inferred from homology"/>
<reference evidence="6 7" key="1">
    <citation type="submission" date="2017-09" db="EMBL/GenBank/DDBJ databases">
        <title>A multilocus sequence analysis scheme for characterization of bacteria in the genus Thioclava.</title>
        <authorList>
            <person name="Liu Y."/>
            <person name="Shao Z."/>
        </authorList>
    </citation>
    <scope>NUCLEOTIDE SEQUENCE [LARGE SCALE GENOMIC DNA]</scope>
    <source>
        <strain evidence="6 7">CAU 1312</strain>
    </source>
</reference>
<dbReference type="OrthoDB" id="9778547at2"/>
<name>A0A2A4CSQ4_9RHOB</name>